<accession>A0A9D4EJ74</accession>
<dbReference type="Proteomes" id="UP000828390">
    <property type="component" value="Unassembled WGS sequence"/>
</dbReference>
<gene>
    <name evidence="1" type="ORF">DPMN_158551</name>
</gene>
<proteinExistence type="predicted"/>
<keyword evidence="2" id="KW-1185">Reference proteome</keyword>
<dbReference type="AlphaFoldDB" id="A0A9D4EJ74"/>
<organism evidence="1 2">
    <name type="scientific">Dreissena polymorpha</name>
    <name type="common">Zebra mussel</name>
    <name type="synonym">Mytilus polymorpha</name>
    <dbReference type="NCBI Taxonomy" id="45954"/>
    <lineage>
        <taxon>Eukaryota</taxon>
        <taxon>Metazoa</taxon>
        <taxon>Spiralia</taxon>
        <taxon>Lophotrochozoa</taxon>
        <taxon>Mollusca</taxon>
        <taxon>Bivalvia</taxon>
        <taxon>Autobranchia</taxon>
        <taxon>Heteroconchia</taxon>
        <taxon>Euheterodonta</taxon>
        <taxon>Imparidentia</taxon>
        <taxon>Neoheterodontei</taxon>
        <taxon>Myida</taxon>
        <taxon>Dreissenoidea</taxon>
        <taxon>Dreissenidae</taxon>
        <taxon>Dreissena</taxon>
    </lineage>
</organism>
<protein>
    <submittedName>
        <fullName evidence="1">Uncharacterized protein</fullName>
    </submittedName>
</protein>
<name>A0A9D4EJ74_DREPO</name>
<dbReference type="EMBL" id="JAIWYP010000008">
    <property type="protein sequence ID" value="KAH3780730.1"/>
    <property type="molecule type" value="Genomic_DNA"/>
</dbReference>
<sequence>MLGWLSIRRHTLKANADLEYRAGVLSWPCIRRNTCKMNADLECRAGVLSWLSIQLNALKRMLIWNVVLEC</sequence>
<evidence type="ECO:0000313" key="1">
    <source>
        <dbReference type="EMBL" id="KAH3780730.1"/>
    </source>
</evidence>
<reference evidence="1" key="2">
    <citation type="submission" date="2020-11" db="EMBL/GenBank/DDBJ databases">
        <authorList>
            <person name="McCartney M.A."/>
            <person name="Auch B."/>
            <person name="Kono T."/>
            <person name="Mallez S."/>
            <person name="Becker A."/>
            <person name="Gohl D.M."/>
            <person name="Silverstein K.A.T."/>
            <person name="Koren S."/>
            <person name="Bechman K.B."/>
            <person name="Herman A."/>
            <person name="Abrahante J.E."/>
            <person name="Garbe J."/>
        </authorList>
    </citation>
    <scope>NUCLEOTIDE SEQUENCE</scope>
    <source>
        <strain evidence="1">Duluth1</strain>
        <tissue evidence="1">Whole animal</tissue>
    </source>
</reference>
<comment type="caution">
    <text evidence="1">The sequence shown here is derived from an EMBL/GenBank/DDBJ whole genome shotgun (WGS) entry which is preliminary data.</text>
</comment>
<evidence type="ECO:0000313" key="2">
    <source>
        <dbReference type="Proteomes" id="UP000828390"/>
    </source>
</evidence>
<reference evidence="1" key="1">
    <citation type="journal article" date="2019" name="bioRxiv">
        <title>The Genome of the Zebra Mussel, Dreissena polymorpha: A Resource for Invasive Species Research.</title>
        <authorList>
            <person name="McCartney M.A."/>
            <person name="Auch B."/>
            <person name="Kono T."/>
            <person name="Mallez S."/>
            <person name="Zhang Y."/>
            <person name="Obille A."/>
            <person name="Becker A."/>
            <person name="Abrahante J.E."/>
            <person name="Garbe J."/>
            <person name="Badalamenti J.P."/>
            <person name="Herman A."/>
            <person name="Mangelson H."/>
            <person name="Liachko I."/>
            <person name="Sullivan S."/>
            <person name="Sone E.D."/>
            <person name="Koren S."/>
            <person name="Silverstein K.A.T."/>
            <person name="Beckman K.B."/>
            <person name="Gohl D.M."/>
        </authorList>
    </citation>
    <scope>NUCLEOTIDE SEQUENCE</scope>
    <source>
        <strain evidence="1">Duluth1</strain>
        <tissue evidence="1">Whole animal</tissue>
    </source>
</reference>